<gene>
    <name evidence="1" type="ORF">Patl1_25659</name>
</gene>
<dbReference type="EMBL" id="CM047903">
    <property type="protein sequence ID" value="KAJ0092383.1"/>
    <property type="molecule type" value="Genomic_DNA"/>
</dbReference>
<protein>
    <submittedName>
        <fullName evidence="1">Uncharacterized protein</fullName>
    </submittedName>
</protein>
<keyword evidence="2" id="KW-1185">Reference proteome</keyword>
<organism evidence="1 2">
    <name type="scientific">Pistacia atlantica</name>
    <dbReference type="NCBI Taxonomy" id="434234"/>
    <lineage>
        <taxon>Eukaryota</taxon>
        <taxon>Viridiplantae</taxon>
        <taxon>Streptophyta</taxon>
        <taxon>Embryophyta</taxon>
        <taxon>Tracheophyta</taxon>
        <taxon>Spermatophyta</taxon>
        <taxon>Magnoliopsida</taxon>
        <taxon>eudicotyledons</taxon>
        <taxon>Gunneridae</taxon>
        <taxon>Pentapetalae</taxon>
        <taxon>rosids</taxon>
        <taxon>malvids</taxon>
        <taxon>Sapindales</taxon>
        <taxon>Anacardiaceae</taxon>
        <taxon>Pistacia</taxon>
    </lineage>
</organism>
<sequence>MKRTPRSCLGYGILYCQKSVIRLCFCQRLKKYGKRQKKLILR</sequence>
<accession>A0ACC1B0D8</accession>
<proteinExistence type="predicted"/>
<name>A0ACC1B0D8_9ROSI</name>
<evidence type="ECO:0000313" key="2">
    <source>
        <dbReference type="Proteomes" id="UP001164250"/>
    </source>
</evidence>
<reference evidence="2" key="1">
    <citation type="journal article" date="2023" name="G3 (Bethesda)">
        <title>Genome assembly and association tests identify interacting loci associated with vigor, precocity, and sex in interspecific pistachio rootstocks.</title>
        <authorList>
            <person name="Palmer W."/>
            <person name="Jacygrad E."/>
            <person name="Sagayaradj S."/>
            <person name="Cavanaugh K."/>
            <person name="Han R."/>
            <person name="Bertier L."/>
            <person name="Beede B."/>
            <person name="Kafkas S."/>
            <person name="Golino D."/>
            <person name="Preece J."/>
            <person name="Michelmore R."/>
        </authorList>
    </citation>
    <scope>NUCLEOTIDE SEQUENCE [LARGE SCALE GENOMIC DNA]</scope>
</reference>
<evidence type="ECO:0000313" key="1">
    <source>
        <dbReference type="EMBL" id="KAJ0092383.1"/>
    </source>
</evidence>
<dbReference type="Proteomes" id="UP001164250">
    <property type="component" value="Chromosome 7"/>
</dbReference>
<comment type="caution">
    <text evidence="1">The sequence shown here is derived from an EMBL/GenBank/DDBJ whole genome shotgun (WGS) entry which is preliminary data.</text>
</comment>